<dbReference type="Pfam" id="PF13115">
    <property type="entry name" value="YtkA"/>
    <property type="match status" value="1"/>
</dbReference>
<dbReference type="Proteomes" id="UP001165042">
    <property type="component" value="Unassembled WGS sequence"/>
</dbReference>
<dbReference type="AlphaFoldDB" id="A0A9W6QIT1"/>
<accession>A0A9W6QIT1</accession>
<reference evidence="3" key="1">
    <citation type="submission" date="2023-02" db="EMBL/GenBank/DDBJ databases">
        <title>Actinokineospora globicatena NBRC 15670.</title>
        <authorList>
            <person name="Ichikawa N."/>
            <person name="Sato H."/>
            <person name="Tonouchi N."/>
        </authorList>
    </citation>
    <scope>NUCLEOTIDE SEQUENCE</scope>
    <source>
        <strain evidence="3">NBRC 15670</strain>
    </source>
</reference>
<evidence type="ECO:0000313" key="3">
    <source>
        <dbReference type="EMBL" id="GLW89274.1"/>
    </source>
</evidence>
<comment type="caution">
    <text evidence="3">The sequence shown here is derived from an EMBL/GenBank/DDBJ whole genome shotgun (WGS) entry which is preliminary data.</text>
</comment>
<feature type="domain" description="YtkA-like" evidence="2">
    <location>
        <begin position="37"/>
        <end position="115"/>
    </location>
</feature>
<dbReference type="InterPro" id="IPR032693">
    <property type="entry name" value="YtkA-like_dom"/>
</dbReference>
<keyword evidence="1" id="KW-0472">Membrane</keyword>
<protein>
    <recommendedName>
        <fullName evidence="2">YtkA-like domain-containing protein</fullName>
    </recommendedName>
</protein>
<evidence type="ECO:0000256" key="1">
    <source>
        <dbReference type="SAM" id="Phobius"/>
    </source>
</evidence>
<feature type="transmembrane region" description="Helical" evidence="1">
    <location>
        <begin position="7"/>
        <end position="25"/>
    </location>
</feature>
<dbReference type="EMBL" id="BSSD01000001">
    <property type="protein sequence ID" value="GLW89274.1"/>
    <property type="molecule type" value="Genomic_DNA"/>
</dbReference>
<sequence>MTRRGKAALIVVVAIIAGLLVAWWTTGDDPVDLRAGTATYAVRLHLVDPGVGANTVDIEVADRTGSPVDAEVTVEPVMVDMGHALTPTKATPTHPGHYRAERTDLPMAGPWELTVTVRRADTTERAVFSLII</sequence>
<keyword evidence="4" id="KW-1185">Reference proteome</keyword>
<keyword evidence="1" id="KW-1133">Transmembrane helix</keyword>
<name>A0A9W6QIT1_9PSEU</name>
<keyword evidence="1" id="KW-0812">Transmembrane</keyword>
<organism evidence="3 4">
    <name type="scientific">Actinokineospora globicatena</name>
    <dbReference type="NCBI Taxonomy" id="103729"/>
    <lineage>
        <taxon>Bacteria</taxon>
        <taxon>Bacillati</taxon>
        <taxon>Actinomycetota</taxon>
        <taxon>Actinomycetes</taxon>
        <taxon>Pseudonocardiales</taxon>
        <taxon>Pseudonocardiaceae</taxon>
        <taxon>Actinokineospora</taxon>
    </lineage>
</organism>
<dbReference type="RefSeq" id="WP_285606515.1">
    <property type="nucleotide sequence ID" value="NZ_BSSD01000001.1"/>
</dbReference>
<proteinExistence type="predicted"/>
<gene>
    <name evidence="3" type="ORF">Aglo03_00900</name>
</gene>
<evidence type="ECO:0000313" key="4">
    <source>
        <dbReference type="Proteomes" id="UP001165042"/>
    </source>
</evidence>
<evidence type="ECO:0000259" key="2">
    <source>
        <dbReference type="Pfam" id="PF13115"/>
    </source>
</evidence>